<evidence type="ECO:0000256" key="1">
    <source>
        <dbReference type="PIRSR" id="PIRSR634015-1"/>
    </source>
</evidence>
<dbReference type="InterPro" id="IPR034015">
    <property type="entry name" value="M1_LTA4H"/>
</dbReference>
<comment type="cofactor">
    <cofactor evidence="2">
        <name>Zn(2+)</name>
        <dbReference type="ChEBI" id="CHEBI:29105"/>
    </cofactor>
    <text evidence="2">Binds 1 zinc ion per subunit.</text>
</comment>
<dbReference type="CDD" id="cd09604">
    <property type="entry name" value="M1_APN_like"/>
    <property type="match status" value="1"/>
</dbReference>
<evidence type="ECO:0000256" key="2">
    <source>
        <dbReference type="PIRSR" id="PIRSR634015-3"/>
    </source>
</evidence>
<protein>
    <submittedName>
        <fullName evidence="4">Peptidase family M1</fullName>
    </submittedName>
</protein>
<evidence type="ECO:0000313" key="5">
    <source>
        <dbReference type="Proteomes" id="UP000198534"/>
    </source>
</evidence>
<dbReference type="GO" id="GO:0008270">
    <property type="term" value="F:zinc ion binding"/>
    <property type="evidence" value="ECO:0007669"/>
    <property type="project" value="InterPro"/>
</dbReference>
<keyword evidence="2" id="KW-0862">Zinc</keyword>
<dbReference type="Gene3D" id="1.10.390.10">
    <property type="entry name" value="Neutral Protease Domain 2"/>
    <property type="match status" value="1"/>
</dbReference>
<dbReference type="AlphaFoldDB" id="A0A1H2R234"/>
<feature type="active site" description="Proton donor" evidence="1">
    <location>
        <position position="410"/>
    </location>
</feature>
<evidence type="ECO:0000313" key="4">
    <source>
        <dbReference type="EMBL" id="SDW13457.1"/>
    </source>
</evidence>
<dbReference type="EMBL" id="FNNQ01000001">
    <property type="protein sequence ID" value="SDW13457.1"/>
    <property type="molecule type" value="Genomic_DNA"/>
</dbReference>
<accession>A0A1H2R234</accession>
<dbReference type="InterPro" id="IPR027268">
    <property type="entry name" value="Peptidase_M4/M1_CTD_sf"/>
</dbReference>
<reference evidence="4 5" key="1">
    <citation type="submission" date="2016-10" db="EMBL/GenBank/DDBJ databases">
        <authorList>
            <person name="de Groot N.N."/>
        </authorList>
    </citation>
    <scope>NUCLEOTIDE SEQUENCE [LARGE SCALE GENOMIC DNA]</scope>
    <source>
        <strain evidence="4 5">DSM 45610</strain>
    </source>
</reference>
<feature type="binding site" evidence="2">
    <location>
        <position position="329"/>
    </location>
    <ligand>
        <name>Zn(2+)</name>
        <dbReference type="ChEBI" id="CHEBI:29105"/>
        <note>catalytic</note>
    </ligand>
</feature>
<feature type="binding site" evidence="2">
    <location>
        <position position="333"/>
    </location>
    <ligand>
        <name>Zn(2+)</name>
        <dbReference type="ChEBI" id="CHEBI:29105"/>
        <note>catalytic</note>
    </ligand>
</feature>
<dbReference type="STRING" id="1048340.SAMN05444487_101362"/>
<dbReference type="Pfam" id="PF01433">
    <property type="entry name" value="Peptidase_M1"/>
    <property type="match status" value="1"/>
</dbReference>
<dbReference type="InterPro" id="IPR014782">
    <property type="entry name" value="Peptidase_M1_dom"/>
</dbReference>
<keyword evidence="2" id="KW-0479">Metal-binding</keyword>
<dbReference type="Proteomes" id="UP000198534">
    <property type="component" value="Unassembled WGS sequence"/>
</dbReference>
<proteinExistence type="predicted"/>
<dbReference type="RefSeq" id="WP_177167842.1">
    <property type="nucleotide sequence ID" value="NZ_FNNQ01000001.1"/>
</dbReference>
<sequence>MMRRFVSLMIVITLVIGMMPITQRAIAAEKGLAKERPSYTIDAKYDDQQQMVTGHMSLKLPANHKGKLDELVFRLYPNAFRNWKWGAKSRPSAPGWLKVDHVRVNGARAETKTKETVLHVSLPKPLASGKTAEVTMDYQLKMPKGGTRLNVYGNTAFLAQWYPMLAVKDAAGWHDEPYTTTGDPFYTQMSDFNITFRVPQGYHLITSGRDIAEDAKGPITIKRDNVRDFAAVISKDYERVQGKSEQGVNVNLWYLKGMEDVSQELHDAAVSAMDFFGKYFGKYPYEEVDVVLGETGYGIAGMEYPGLVTSVAKIPTKKGESPAINVVAHELAHQWWYGVVGNDQVKEPWLDEGLTTFSEFLFMHDQMGENEREFLTKVAERSDEVYKAKGVTSVESLDKYSDPIYALMVYARPAAMMWALMDKLGRDKVMKILSTYYDHYQFRTATTHDFIQTANKVAGKDLTDFFNRWLYFKGAGAVAKD</sequence>
<gene>
    <name evidence="4" type="ORF">SAMN05444487_101362</name>
</gene>
<dbReference type="GO" id="GO:0008237">
    <property type="term" value="F:metallopeptidase activity"/>
    <property type="evidence" value="ECO:0007669"/>
    <property type="project" value="InterPro"/>
</dbReference>
<feature type="active site" description="Proton acceptor" evidence="1">
    <location>
        <position position="330"/>
    </location>
</feature>
<evidence type="ECO:0000259" key="3">
    <source>
        <dbReference type="Pfam" id="PF01433"/>
    </source>
</evidence>
<name>A0A1H2R234_9BACL</name>
<feature type="domain" description="Peptidase M1 membrane alanine aminopeptidase" evidence="3">
    <location>
        <begin position="267"/>
        <end position="469"/>
    </location>
</feature>
<keyword evidence="5" id="KW-1185">Reference proteome</keyword>
<dbReference type="PANTHER" id="PTHR45726">
    <property type="entry name" value="LEUKOTRIENE A-4 HYDROLASE"/>
    <property type="match status" value="1"/>
</dbReference>
<organism evidence="4 5">
    <name type="scientific">Marininema mesophilum</name>
    <dbReference type="NCBI Taxonomy" id="1048340"/>
    <lineage>
        <taxon>Bacteria</taxon>
        <taxon>Bacillati</taxon>
        <taxon>Bacillota</taxon>
        <taxon>Bacilli</taxon>
        <taxon>Bacillales</taxon>
        <taxon>Thermoactinomycetaceae</taxon>
        <taxon>Marininema</taxon>
    </lineage>
</organism>
<dbReference type="PANTHER" id="PTHR45726:SF3">
    <property type="entry name" value="LEUKOTRIENE A-4 HYDROLASE"/>
    <property type="match status" value="1"/>
</dbReference>
<feature type="binding site" evidence="2">
    <location>
        <position position="352"/>
    </location>
    <ligand>
        <name>Zn(2+)</name>
        <dbReference type="ChEBI" id="CHEBI:29105"/>
        <note>catalytic</note>
    </ligand>
</feature>
<dbReference type="SUPFAM" id="SSF55486">
    <property type="entry name" value="Metalloproteases ('zincins'), catalytic domain"/>
    <property type="match status" value="1"/>
</dbReference>